<keyword evidence="3" id="KW-1185">Reference proteome</keyword>
<sequence length="381" mass="42046">MISRCAPQAPPDLVFTSSEMELLERVVPDLPLDAQAPPLLRNLIKVARLGGYLARAGDSPPGNTVMWRGMQRLTDIQLGYELALNRSGGYGGIDGGPFAGVSSVVGMAERDNQPSAGGSVDGRKASTRGKLVDSEVVPIDLARRAFLSLEPRPAAFNFRCSNQACRDVGVRVVGANYRRPAQEGEKFQAAHFRHWVGDVHLPGCEWLSDEESDGLLPGETEEAARQRRVRRKLTDFVTIFDPRSDADDSDGSGVTRGSVGGGTEAEGTTRPHGPRETSDEPGQTRSRDLERLVNNFREAKESLSRDELESLEIRIVNIGHLRLVDYFVPITRAPQVSDSRLRARVQALFLRQDRWATNLFVREPRTDDGIPVSQIFAQQHR</sequence>
<feature type="region of interest" description="Disordered" evidence="1">
    <location>
        <begin position="242"/>
        <end position="288"/>
    </location>
</feature>
<dbReference type="Gene3D" id="1.10.740.10">
    <property type="entry name" value="Transferase Inhibitor Protein From Tn5, Chain"/>
    <property type="match status" value="1"/>
</dbReference>
<dbReference type="Proteomes" id="UP000008311">
    <property type="component" value="Unassembled WGS sequence"/>
</dbReference>
<dbReference type="InterPro" id="IPR012337">
    <property type="entry name" value="RNaseH-like_sf"/>
</dbReference>
<dbReference type="PANTHER" id="PTHR37319">
    <property type="entry name" value="TRANSPOSASE"/>
    <property type="match status" value="1"/>
</dbReference>
<evidence type="ECO:0000256" key="1">
    <source>
        <dbReference type="SAM" id="MobiDB-lite"/>
    </source>
</evidence>
<evidence type="ECO:0000313" key="2">
    <source>
        <dbReference type="EMBL" id="EEF27425.1"/>
    </source>
</evidence>
<organism evidence="2 3">
    <name type="scientific">Ricinus communis</name>
    <name type="common">Castor bean</name>
    <dbReference type="NCBI Taxonomy" id="3988"/>
    <lineage>
        <taxon>Eukaryota</taxon>
        <taxon>Viridiplantae</taxon>
        <taxon>Streptophyta</taxon>
        <taxon>Embryophyta</taxon>
        <taxon>Tracheophyta</taxon>
        <taxon>Spermatophyta</taxon>
        <taxon>Magnoliopsida</taxon>
        <taxon>eudicotyledons</taxon>
        <taxon>Gunneridae</taxon>
        <taxon>Pentapetalae</taxon>
        <taxon>rosids</taxon>
        <taxon>fabids</taxon>
        <taxon>Malpighiales</taxon>
        <taxon>Euphorbiaceae</taxon>
        <taxon>Acalyphoideae</taxon>
        <taxon>Acalypheae</taxon>
        <taxon>Ricinus</taxon>
    </lineage>
</organism>
<proteinExistence type="predicted"/>
<dbReference type="PANTHER" id="PTHR37319:SF1">
    <property type="entry name" value="TRANSPOSASE TN5 DIMERISATION DOMAIN-CONTAINING PROTEIN"/>
    <property type="match status" value="1"/>
</dbReference>
<evidence type="ECO:0000313" key="3">
    <source>
        <dbReference type="Proteomes" id="UP000008311"/>
    </source>
</evidence>
<feature type="compositionally biased region" description="Basic and acidic residues" evidence="1">
    <location>
        <begin position="267"/>
        <end position="278"/>
    </location>
</feature>
<dbReference type="InterPro" id="IPR047768">
    <property type="entry name" value="Tn5p-like"/>
</dbReference>
<dbReference type="AlphaFoldDB" id="B9T9N6"/>
<dbReference type="InParanoid" id="B9T9N6"/>
<reference evidence="3" key="1">
    <citation type="journal article" date="2010" name="Nat. Biotechnol.">
        <title>Draft genome sequence of the oilseed species Ricinus communis.</title>
        <authorList>
            <person name="Chan A.P."/>
            <person name="Crabtree J."/>
            <person name="Zhao Q."/>
            <person name="Lorenzi H."/>
            <person name="Orvis J."/>
            <person name="Puiu D."/>
            <person name="Melake-Berhan A."/>
            <person name="Jones K.M."/>
            <person name="Redman J."/>
            <person name="Chen G."/>
            <person name="Cahoon E.B."/>
            <person name="Gedil M."/>
            <person name="Stanke M."/>
            <person name="Haas B.J."/>
            <person name="Wortman J.R."/>
            <person name="Fraser-Liggett C.M."/>
            <person name="Ravel J."/>
            <person name="Rabinowicz P.D."/>
        </authorList>
    </citation>
    <scope>NUCLEOTIDE SEQUENCE [LARGE SCALE GENOMIC DNA]</scope>
    <source>
        <strain evidence="3">cv. Hale</strain>
    </source>
</reference>
<accession>B9T9N6</accession>
<dbReference type="EMBL" id="EQ975413">
    <property type="protein sequence ID" value="EEF27425.1"/>
    <property type="molecule type" value="Genomic_DNA"/>
</dbReference>
<dbReference type="SUPFAM" id="SSF53098">
    <property type="entry name" value="Ribonuclease H-like"/>
    <property type="match status" value="1"/>
</dbReference>
<protein>
    <submittedName>
        <fullName evidence="2">Uncharacterized protein</fullName>
    </submittedName>
</protein>
<dbReference type="InterPro" id="IPR014737">
    <property type="entry name" value="Transposase_Tn5-like_C"/>
</dbReference>
<gene>
    <name evidence="2" type="ORF">RCOM_0000010</name>
</gene>
<name>B9T9N6_RICCO</name>